<evidence type="ECO:0000313" key="5">
    <source>
        <dbReference type="Proteomes" id="UP000249203"/>
    </source>
</evidence>
<keyword evidence="6" id="KW-1185">Reference proteome</keyword>
<comment type="caution">
    <text evidence="3">The sequence shown here is derived from an EMBL/GenBank/DDBJ whole genome shotgun (WGS) entry which is preliminary data.</text>
</comment>
<protein>
    <submittedName>
        <fullName evidence="3">NADP-dependent 3-hydroxy acid dehydrogenase YdfG</fullName>
    </submittedName>
    <submittedName>
        <fullName evidence="4">Short-chain dehydrogenase</fullName>
    </submittedName>
</protein>
<dbReference type="RefSeq" id="WP_111568921.1">
    <property type="nucleotide sequence ID" value="NZ_PIPK01000004.1"/>
</dbReference>
<evidence type="ECO:0000313" key="3">
    <source>
        <dbReference type="EMBL" id="RAJ98826.1"/>
    </source>
</evidence>
<evidence type="ECO:0000313" key="4">
    <source>
        <dbReference type="EMBL" id="RUO24974.1"/>
    </source>
</evidence>
<dbReference type="InterPro" id="IPR020904">
    <property type="entry name" value="Sc_DH/Rdtase_CS"/>
</dbReference>
<dbReference type="Proteomes" id="UP000249203">
    <property type="component" value="Unassembled WGS sequence"/>
</dbReference>
<accession>A0A327X6F1</accession>
<dbReference type="Proteomes" id="UP000287865">
    <property type="component" value="Unassembled WGS sequence"/>
</dbReference>
<reference evidence="3 5" key="2">
    <citation type="submission" date="2018-06" db="EMBL/GenBank/DDBJ databases">
        <title>Genomic Encyclopedia of Type Strains, Phase III (KMG-III): the genomes of soil and plant-associated and newly described type strains.</title>
        <authorList>
            <person name="Whitman W."/>
        </authorList>
    </citation>
    <scope>NUCLEOTIDE SEQUENCE [LARGE SCALE GENOMIC DNA]</scope>
    <source>
        <strain evidence="3 5">CGMCC 1.15366</strain>
    </source>
</reference>
<dbReference type="SUPFAM" id="SSF51735">
    <property type="entry name" value="NAD(P)-binding Rossmann-fold domains"/>
    <property type="match status" value="1"/>
</dbReference>
<name>A0A327X6F1_9GAMM</name>
<reference evidence="4 6" key="1">
    <citation type="journal article" date="2018" name="Front. Microbiol.">
        <title>Genome-Based Analysis Reveals the Taxonomy and Diversity of the Family Idiomarinaceae.</title>
        <authorList>
            <person name="Liu Y."/>
            <person name="Lai Q."/>
            <person name="Shao Z."/>
        </authorList>
    </citation>
    <scope>NUCLEOTIDE SEQUENCE [LARGE SCALE GENOMIC DNA]</scope>
    <source>
        <strain evidence="4 6">CF12-14</strain>
    </source>
</reference>
<dbReference type="InterPro" id="IPR036291">
    <property type="entry name" value="NAD(P)-bd_dom_sf"/>
</dbReference>
<comment type="similarity">
    <text evidence="1">Belongs to the short-chain dehydrogenases/reductases (SDR) family.</text>
</comment>
<dbReference type="PRINTS" id="PR00081">
    <property type="entry name" value="GDHRDH"/>
</dbReference>
<keyword evidence="2" id="KW-0560">Oxidoreductase</keyword>
<evidence type="ECO:0000256" key="1">
    <source>
        <dbReference type="ARBA" id="ARBA00006484"/>
    </source>
</evidence>
<dbReference type="InterPro" id="IPR002347">
    <property type="entry name" value="SDR_fam"/>
</dbReference>
<dbReference type="GO" id="GO:0016020">
    <property type="term" value="C:membrane"/>
    <property type="evidence" value="ECO:0007669"/>
    <property type="project" value="TreeGrafter"/>
</dbReference>
<dbReference type="PANTHER" id="PTHR44196">
    <property type="entry name" value="DEHYDROGENASE/REDUCTASE SDR FAMILY MEMBER 7B"/>
    <property type="match status" value="1"/>
</dbReference>
<dbReference type="PROSITE" id="PS00061">
    <property type="entry name" value="ADH_SHORT"/>
    <property type="match status" value="1"/>
</dbReference>
<gene>
    <name evidence="3" type="ORF">B0I24_10427</name>
    <name evidence="4" type="ORF">CWE07_05710</name>
</gene>
<dbReference type="EMBL" id="QLMD01000004">
    <property type="protein sequence ID" value="RAJ98826.1"/>
    <property type="molecule type" value="Genomic_DNA"/>
</dbReference>
<evidence type="ECO:0000313" key="6">
    <source>
        <dbReference type="Proteomes" id="UP000287865"/>
    </source>
</evidence>
<dbReference type="PANTHER" id="PTHR44196:SF1">
    <property type="entry name" value="DEHYDROGENASE_REDUCTASE SDR FAMILY MEMBER 7B"/>
    <property type="match status" value="1"/>
</dbReference>
<dbReference type="EMBL" id="PIPK01000004">
    <property type="protein sequence ID" value="RUO24974.1"/>
    <property type="molecule type" value="Genomic_DNA"/>
</dbReference>
<dbReference type="GO" id="GO:0016491">
    <property type="term" value="F:oxidoreductase activity"/>
    <property type="evidence" value="ECO:0007669"/>
    <property type="project" value="UniProtKB-KW"/>
</dbReference>
<dbReference type="Gene3D" id="3.40.50.720">
    <property type="entry name" value="NAD(P)-binding Rossmann-like Domain"/>
    <property type="match status" value="1"/>
</dbReference>
<dbReference type="OrthoDB" id="335726at2"/>
<dbReference type="Pfam" id="PF00106">
    <property type="entry name" value="adh_short"/>
    <property type="match status" value="1"/>
</dbReference>
<organism evidence="3 5">
    <name type="scientific">Aliidiomarina maris</name>
    <dbReference type="NCBI Taxonomy" id="531312"/>
    <lineage>
        <taxon>Bacteria</taxon>
        <taxon>Pseudomonadati</taxon>
        <taxon>Pseudomonadota</taxon>
        <taxon>Gammaproteobacteria</taxon>
        <taxon>Alteromonadales</taxon>
        <taxon>Idiomarinaceae</taxon>
        <taxon>Aliidiomarina</taxon>
    </lineage>
</organism>
<dbReference type="AlphaFoldDB" id="A0A327X6F1"/>
<evidence type="ECO:0000256" key="2">
    <source>
        <dbReference type="ARBA" id="ARBA00023002"/>
    </source>
</evidence>
<sequence>MNIVITGATSGIGEQVARDYILAGHRVYVCGRNQEKLAALTALELKPQQVTALAFDVSDVKACEQYLSPLQDIDLVILSAGVCEYIDDAQHYDPSLVQRVFAANFFGMVNCAAALLPQMRANTTIAFIDSMSRLLPFTRAQAYGASKAATYYFAQSLGVDLHPKGIRVVTVSPGFVKTPMTDANDFAMPMRITVEQASASLRKQLEKGKQTIYFPRVFGWILRVMHKLPTAVQLAIARRMKDS</sequence>
<proteinExistence type="inferred from homology"/>